<gene>
    <name evidence="3" type="ORF">EQU24_17050</name>
</gene>
<dbReference type="InterPro" id="IPR013783">
    <property type="entry name" value="Ig-like_fold"/>
</dbReference>
<name>A0A4P9UT84_METBY</name>
<dbReference type="RefSeq" id="WP_017842418.1">
    <property type="nucleotide sequence ID" value="NZ_CP035467.1"/>
</dbReference>
<evidence type="ECO:0000259" key="2">
    <source>
        <dbReference type="Pfam" id="PF01833"/>
    </source>
</evidence>
<keyword evidence="1" id="KW-0812">Transmembrane</keyword>
<keyword evidence="4" id="KW-1185">Reference proteome</keyword>
<feature type="transmembrane region" description="Helical" evidence="1">
    <location>
        <begin position="28"/>
        <end position="47"/>
    </location>
</feature>
<reference evidence="4" key="1">
    <citation type="journal article" date="2019" name="J. Bacteriol.">
        <title>A Mutagenic Screen Identifies a TonB-Dependent Receptor Required for the Lanthanide Metal Switch in the Type I Methanotroph 'Methylotuvimicrobium buryatense' 5GB1C.</title>
        <authorList>
            <person name="Groom J.D."/>
            <person name="Ford S.M."/>
            <person name="Pesesky M.W."/>
            <person name="Lidstrom M.E."/>
        </authorList>
    </citation>
    <scope>NUCLEOTIDE SEQUENCE [LARGE SCALE GENOMIC DNA]</scope>
    <source>
        <strain evidence="4">5GB1C</strain>
    </source>
</reference>
<sequence length="365" mass="39634">MKLIDFKKITERTEPIGFAKERQQQRALLSKGYSVFLAGIIFSLLTLEAQAAITSIDPQKAGHGAEIVIEGTGFGSNKPRVTLIESNPAGNRAQKVALRVIANNDTTITAQLKGGKADNYVLEVKSAGTPAIKATQEFTIAAPENLMLSAEQGEVNDEIEVSGDFFGNRRPQVFIGGKKAKITDFGEDFAVIRIPRIANGLHEVTVRNRAGDSVSSTLFEVINSPVKLKKQHRLNVKFAGKNYSVAGMTLNAVYSPVTKQITIMALKVSGMSVSNLTLTGQVDLGNLPAAIGPGFGPGDIIYQIPNVTGNSQYQSENNSDEWRIIFHQYENGYLYGSFSGFLRNSLNKNEKLQMSSGTFTVKVLE</sequence>
<dbReference type="Proteomes" id="UP000305881">
    <property type="component" value="Chromosome"/>
</dbReference>
<dbReference type="SUPFAM" id="SSF81296">
    <property type="entry name" value="E set domains"/>
    <property type="match status" value="2"/>
</dbReference>
<evidence type="ECO:0000313" key="3">
    <source>
        <dbReference type="EMBL" id="QCW83763.1"/>
    </source>
</evidence>
<dbReference type="EMBL" id="CP035467">
    <property type="protein sequence ID" value="QCW83763.1"/>
    <property type="molecule type" value="Genomic_DNA"/>
</dbReference>
<dbReference type="InterPro" id="IPR014756">
    <property type="entry name" value="Ig_E-set"/>
</dbReference>
<keyword evidence="1" id="KW-1133">Transmembrane helix</keyword>
<evidence type="ECO:0000256" key="1">
    <source>
        <dbReference type="SAM" id="Phobius"/>
    </source>
</evidence>
<organism evidence="3 4">
    <name type="scientific">Methylotuvimicrobium buryatense</name>
    <name type="common">Methylomicrobium buryatense</name>
    <dbReference type="NCBI Taxonomy" id="95641"/>
    <lineage>
        <taxon>Bacteria</taxon>
        <taxon>Pseudomonadati</taxon>
        <taxon>Pseudomonadota</taxon>
        <taxon>Gammaproteobacteria</taxon>
        <taxon>Methylococcales</taxon>
        <taxon>Methylococcaceae</taxon>
        <taxon>Methylotuvimicrobium</taxon>
    </lineage>
</organism>
<evidence type="ECO:0000313" key="4">
    <source>
        <dbReference type="Proteomes" id="UP000305881"/>
    </source>
</evidence>
<dbReference type="Pfam" id="PF01833">
    <property type="entry name" value="TIG"/>
    <property type="match status" value="1"/>
</dbReference>
<dbReference type="AlphaFoldDB" id="A0A4P9UT84"/>
<protein>
    <recommendedName>
        <fullName evidence="2">IPT/TIG domain-containing protein</fullName>
    </recommendedName>
</protein>
<feature type="domain" description="IPT/TIG" evidence="2">
    <location>
        <begin position="153"/>
        <end position="220"/>
    </location>
</feature>
<proteinExistence type="predicted"/>
<keyword evidence="1" id="KW-0472">Membrane</keyword>
<dbReference type="InterPro" id="IPR002909">
    <property type="entry name" value="IPT_dom"/>
</dbReference>
<accession>A0A4P9UT84</accession>
<dbReference type="KEGG" id="mbur:EQU24_17050"/>
<dbReference type="Gene3D" id="2.60.40.10">
    <property type="entry name" value="Immunoglobulins"/>
    <property type="match status" value="2"/>
</dbReference>